<accession>A0A8J4XWR3</accession>
<dbReference type="CDD" id="cd00201">
    <property type="entry name" value="WW"/>
    <property type="match status" value="1"/>
</dbReference>
<dbReference type="GO" id="GO:1904263">
    <property type="term" value="P:positive regulation of TORC1 signaling"/>
    <property type="evidence" value="ECO:0007669"/>
    <property type="project" value="TreeGrafter"/>
</dbReference>
<dbReference type="Proteomes" id="UP000770661">
    <property type="component" value="Unassembled WGS sequence"/>
</dbReference>
<keyword evidence="2" id="KW-0156">Chromatin regulator</keyword>
<dbReference type="SUPFAM" id="SSF51045">
    <property type="entry name" value="WW domain"/>
    <property type="match status" value="1"/>
</dbReference>
<keyword evidence="7" id="KW-1185">Reference proteome</keyword>
<sequence>MYPTTVSHLAQHKKEEKERLARVGDWSEHVSSSGKKYYYNCRTEVSQWEKPPEWLEWERTRAKETSNRSHDKSSTRQDKHSNLGESYREGRDIRDSERERNDRDRREVYRGDDMYDRRDTRKYGQDVGAADMDISSGDSTPTSEHLHARGTTTENSHDVSGATVSLATTSGATVTSTHSGTTTTHLQSGLRPKLGLLPGSLPSSLPLLSSNAVASTSGNNTTTTTSLASSLPALGGSTSMAVPQLLNLHPRLMTLPNSMNKSGIDMDMKSVNCNNSHTHDGEGMLVKSQLEPLTISASSNNIGGGPPTPTHSENQDCIDIRKVGSPTSSINSLQSLTQTAGGSLAGLRPLVPALTPSLANYYKESLITHVQNWPAEALEKPAQRLSEEAHSVGSLVMTRVSAELKMARSLVRLAEIQATLHEQRPSQVPSTKISNVICVSL</sequence>
<comment type="subcellular location">
    <subcellularLocation>
        <location evidence="1">Nucleus</location>
    </subcellularLocation>
</comment>
<dbReference type="Pfam" id="PF00397">
    <property type="entry name" value="WW"/>
    <property type="match status" value="1"/>
</dbReference>
<dbReference type="AlphaFoldDB" id="A0A8J4XWR3"/>
<dbReference type="PANTHER" id="PTHR15911:SF6">
    <property type="entry name" value="WW DOMAIN-CONTAINING ADAPTER PROTEIN WITH COILED-COIL"/>
    <property type="match status" value="1"/>
</dbReference>
<protein>
    <submittedName>
        <fullName evidence="6">WW domain-containing adapter protein with coiled-coil</fullName>
    </submittedName>
</protein>
<dbReference type="GO" id="GO:0010506">
    <property type="term" value="P:regulation of autophagy"/>
    <property type="evidence" value="ECO:0007669"/>
    <property type="project" value="TreeGrafter"/>
</dbReference>
<comment type="caution">
    <text evidence="6">The sequence shown here is derived from an EMBL/GenBank/DDBJ whole genome shotgun (WGS) entry which is preliminary data.</text>
</comment>
<dbReference type="EMBL" id="JACEEZ010018908">
    <property type="protein sequence ID" value="KAG0716408.1"/>
    <property type="molecule type" value="Genomic_DNA"/>
</dbReference>
<reference evidence="6" key="1">
    <citation type="submission" date="2020-07" db="EMBL/GenBank/DDBJ databases">
        <title>The High-quality genome of the commercially important snow crab, Chionoecetes opilio.</title>
        <authorList>
            <person name="Jeong J.-H."/>
            <person name="Ryu S."/>
        </authorList>
    </citation>
    <scope>NUCLEOTIDE SEQUENCE</scope>
    <source>
        <strain evidence="6">MADBK_172401_WGS</strain>
        <tissue evidence="6">Digestive gland</tissue>
    </source>
</reference>
<dbReference type="GO" id="GO:0003682">
    <property type="term" value="F:chromatin binding"/>
    <property type="evidence" value="ECO:0007669"/>
    <property type="project" value="TreeGrafter"/>
</dbReference>
<dbReference type="PROSITE" id="PS50020">
    <property type="entry name" value="WW_DOMAIN_2"/>
    <property type="match status" value="1"/>
</dbReference>
<evidence type="ECO:0000313" key="6">
    <source>
        <dbReference type="EMBL" id="KAG0716408.1"/>
    </source>
</evidence>
<dbReference type="PROSITE" id="PS01159">
    <property type="entry name" value="WW_DOMAIN_1"/>
    <property type="match status" value="1"/>
</dbReference>
<dbReference type="GO" id="GO:0005634">
    <property type="term" value="C:nucleus"/>
    <property type="evidence" value="ECO:0007669"/>
    <property type="project" value="UniProtKB-SubCell"/>
</dbReference>
<gene>
    <name evidence="6" type="primary">wac</name>
    <name evidence="6" type="ORF">GWK47_009805</name>
</gene>
<dbReference type="GO" id="GO:0006325">
    <property type="term" value="P:chromatin organization"/>
    <property type="evidence" value="ECO:0007669"/>
    <property type="project" value="UniProtKB-KW"/>
</dbReference>
<dbReference type="PANTHER" id="PTHR15911">
    <property type="entry name" value="WW DOMAIN-CONTAINING ADAPTER PROTEIN WITH COILED-COIL"/>
    <property type="match status" value="1"/>
</dbReference>
<evidence type="ECO:0000259" key="5">
    <source>
        <dbReference type="PROSITE" id="PS50020"/>
    </source>
</evidence>
<dbReference type="InterPro" id="IPR001202">
    <property type="entry name" value="WW_dom"/>
</dbReference>
<feature type="domain" description="WW" evidence="5">
    <location>
        <begin position="26"/>
        <end position="53"/>
    </location>
</feature>
<evidence type="ECO:0000256" key="2">
    <source>
        <dbReference type="ARBA" id="ARBA00022853"/>
    </source>
</evidence>
<dbReference type="InterPro" id="IPR036020">
    <property type="entry name" value="WW_dom_sf"/>
</dbReference>
<evidence type="ECO:0000256" key="3">
    <source>
        <dbReference type="ARBA" id="ARBA00023242"/>
    </source>
</evidence>
<dbReference type="OrthoDB" id="10072039at2759"/>
<dbReference type="Gene3D" id="2.20.70.10">
    <property type="match status" value="1"/>
</dbReference>
<feature type="compositionally biased region" description="Basic and acidic residues" evidence="4">
    <location>
        <begin position="60"/>
        <end position="124"/>
    </location>
</feature>
<evidence type="ECO:0000256" key="1">
    <source>
        <dbReference type="ARBA" id="ARBA00004123"/>
    </source>
</evidence>
<dbReference type="SMART" id="SM00456">
    <property type="entry name" value="WW"/>
    <property type="match status" value="1"/>
</dbReference>
<organism evidence="6 7">
    <name type="scientific">Chionoecetes opilio</name>
    <name type="common">Atlantic snow crab</name>
    <name type="synonym">Cancer opilio</name>
    <dbReference type="NCBI Taxonomy" id="41210"/>
    <lineage>
        <taxon>Eukaryota</taxon>
        <taxon>Metazoa</taxon>
        <taxon>Ecdysozoa</taxon>
        <taxon>Arthropoda</taxon>
        <taxon>Crustacea</taxon>
        <taxon>Multicrustacea</taxon>
        <taxon>Malacostraca</taxon>
        <taxon>Eumalacostraca</taxon>
        <taxon>Eucarida</taxon>
        <taxon>Decapoda</taxon>
        <taxon>Pleocyemata</taxon>
        <taxon>Brachyura</taxon>
        <taxon>Eubrachyura</taxon>
        <taxon>Majoidea</taxon>
        <taxon>Majidae</taxon>
        <taxon>Chionoecetes</taxon>
    </lineage>
</organism>
<name>A0A8J4XWR3_CHIOP</name>
<proteinExistence type="predicted"/>
<evidence type="ECO:0000313" key="7">
    <source>
        <dbReference type="Proteomes" id="UP000770661"/>
    </source>
</evidence>
<dbReference type="InterPro" id="IPR038867">
    <property type="entry name" value="WAC"/>
</dbReference>
<feature type="compositionally biased region" description="Low complexity" evidence="4">
    <location>
        <begin position="159"/>
        <end position="197"/>
    </location>
</feature>
<dbReference type="GO" id="GO:0000993">
    <property type="term" value="F:RNA polymerase II complex binding"/>
    <property type="evidence" value="ECO:0007669"/>
    <property type="project" value="TreeGrafter"/>
</dbReference>
<evidence type="ECO:0000256" key="4">
    <source>
        <dbReference type="SAM" id="MobiDB-lite"/>
    </source>
</evidence>
<keyword evidence="3" id="KW-0539">Nucleus</keyword>
<feature type="region of interest" description="Disordered" evidence="4">
    <location>
        <begin position="60"/>
        <end position="197"/>
    </location>
</feature>